<proteinExistence type="inferred from homology"/>
<dbReference type="Pfam" id="PF02837">
    <property type="entry name" value="Glyco_hydro_2_N"/>
    <property type="match status" value="1"/>
</dbReference>
<dbReference type="GO" id="GO:0004566">
    <property type="term" value="F:beta-glucuronidase activity"/>
    <property type="evidence" value="ECO:0007669"/>
    <property type="project" value="UniProtKB-EC"/>
</dbReference>
<reference key="1">
    <citation type="submission" date="2010-11" db="EMBL/GenBank/DDBJ databases">
        <title>The complete genome of Paludibacter propionicigenes DSM 17365.</title>
        <authorList>
            <consortium name="US DOE Joint Genome Institute (JGI-PGF)"/>
            <person name="Lucas S."/>
            <person name="Copeland A."/>
            <person name="Lapidus A."/>
            <person name="Bruce D."/>
            <person name="Goodwin L."/>
            <person name="Pitluck S."/>
            <person name="Kyrpides N."/>
            <person name="Mavromatis K."/>
            <person name="Ivanova N."/>
            <person name="Munk A.C."/>
            <person name="Brettin T."/>
            <person name="Detter J.C."/>
            <person name="Han C."/>
            <person name="Tapia R."/>
            <person name="Land M."/>
            <person name="Hauser L."/>
            <person name="Markowitz V."/>
            <person name="Cheng J.-F."/>
            <person name="Hugenholtz P."/>
            <person name="Woyke T."/>
            <person name="Wu D."/>
            <person name="Gronow S."/>
            <person name="Wellnitz S."/>
            <person name="Brambilla E."/>
            <person name="Klenk H.-P."/>
            <person name="Eisen J.A."/>
        </authorList>
    </citation>
    <scope>NUCLEOTIDE SEQUENCE</scope>
    <source>
        <strain>WB4</strain>
    </source>
</reference>
<dbReference type="GO" id="GO:0005975">
    <property type="term" value="P:carbohydrate metabolic process"/>
    <property type="evidence" value="ECO:0007669"/>
    <property type="project" value="InterPro"/>
</dbReference>
<dbReference type="CAZy" id="GH2">
    <property type="family name" value="Glycoside Hydrolase Family 2"/>
</dbReference>
<dbReference type="Gene3D" id="3.20.20.80">
    <property type="entry name" value="Glycosidases"/>
    <property type="match status" value="1"/>
</dbReference>
<dbReference type="InterPro" id="IPR017853">
    <property type="entry name" value="GH"/>
</dbReference>
<dbReference type="AlphaFoldDB" id="E4T4X4"/>
<evidence type="ECO:0000313" key="9">
    <source>
        <dbReference type="EMBL" id="ADQ79768.1"/>
    </source>
</evidence>
<evidence type="ECO:0000259" key="6">
    <source>
        <dbReference type="Pfam" id="PF00703"/>
    </source>
</evidence>
<dbReference type="PANTHER" id="PTHR10066:SF67">
    <property type="entry name" value="BETA-GLUCURONIDASE"/>
    <property type="match status" value="1"/>
</dbReference>
<dbReference type="STRING" id="694427.Palpr_1627"/>
<dbReference type="Gene3D" id="2.60.120.260">
    <property type="entry name" value="Galactose-binding domain-like"/>
    <property type="match status" value="1"/>
</dbReference>
<dbReference type="SMR" id="E4T4X4"/>
<dbReference type="PRINTS" id="PR00132">
    <property type="entry name" value="GLHYDRLASE2"/>
</dbReference>
<dbReference type="OrthoDB" id="9801077at2"/>
<reference evidence="9 10" key="2">
    <citation type="journal article" date="2011" name="Stand. Genomic Sci.">
        <title>Complete genome sequence of Paludibacter propionicigenes type strain (WB4).</title>
        <authorList>
            <person name="Gronow S."/>
            <person name="Munk C."/>
            <person name="Lapidus A."/>
            <person name="Nolan M."/>
            <person name="Lucas S."/>
            <person name="Hammon N."/>
            <person name="Deshpande S."/>
            <person name="Cheng J.F."/>
            <person name="Tapia R."/>
            <person name="Han C."/>
            <person name="Goodwin L."/>
            <person name="Pitluck S."/>
            <person name="Liolios K."/>
            <person name="Ivanova N."/>
            <person name="Mavromatis K."/>
            <person name="Mikhailova N."/>
            <person name="Pati A."/>
            <person name="Chen A."/>
            <person name="Palaniappan K."/>
            <person name="Land M."/>
            <person name="Hauser L."/>
            <person name="Chang Y.J."/>
            <person name="Jeffries C.D."/>
            <person name="Brambilla E."/>
            <person name="Rohde M."/>
            <person name="Goker M."/>
            <person name="Detter J.C."/>
            <person name="Woyke T."/>
            <person name="Bristow J."/>
            <person name="Eisen J.A."/>
            <person name="Markowitz V."/>
            <person name="Hugenholtz P."/>
            <person name="Kyrpides N.C."/>
            <person name="Klenk H.P."/>
        </authorList>
    </citation>
    <scope>NUCLEOTIDE SEQUENCE [LARGE SCALE GENOMIC DNA]</scope>
    <source>
        <strain evidence="10">DSM 17365 / JCM 13257 / WB4</strain>
    </source>
</reference>
<dbReference type="InterPro" id="IPR036156">
    <property type="entry name" value="Beta-gal/glucu_dom_sf"/>
</dbReference>
<evidence type="ECO:0000313" key="10">
    <source>
        <dbReference type="Proteomes" id="UP000008718"/>
    </source>
</evidence>
<keyword evidence="10" id="KW-1185">Reference proteome</keyword>
<dbReference type="Pfam" id="PF02836">
    <property type="entry name" value="Glyco_hydro_2_C"/>
    <property type="match status" value="1"/>
</dbReference>
<organism evidence="9 10">
    <name type="scientific">Paludibacter propionicigenes (strain DSM 17365 / JCM 13257 / WB4)</name>
    <dbReference type="NCBI Taxonomy" id="694427"/>
    <lineage>
        <taxon>Bacteria</taxon>
        <taxon>Pseudomonadati</taxon>
        <taxon>Bacteroidota</taxon>
        <taxon>Bacteroidia</taxon>
        <taxon>Bacteroidales</taxon>
        <taxon>Paludibacteraceae</taxon>
        <taxon>Paludibacter</taxon>
    </lineage>
</organism>
<dbReference type="PANTHER" id="PTHR10066">
    <property type="entry name" value="BETA-GLUCURONIDASE"/>
    <property type="match status" value="1"/>
</dbReference>
<feature type="domain" description="Glycoside hydrolase family 2 immunoglobulin-like beta-sandwich" evidence="6">
    <location>
        <begin position="222"/>
        <end position="305"/>
    </location>
</feature>
<dbReference type="Proteomes" id="UP000008718">
    <property type="component" value="Chromosome"/>
</dbReference>
<evidence type="ECO:0000256" key="3">
    <source>
        <dbReference type="ARBA" id="ARBA00016205"/>
    </source>
</evidence>
<dbReference type="SUPFAM" id="SSF49785">
    <property type="entry name" value="Galactose-binding domain-like"/>
    <property type="match status" value="1"/>
</dbReference>
<dbReference type="InterPro" id="IPR006101">
    <property type="entry name" value="Glyco_hydro_2"/>
</dbReference>
<dbReference type="SUPFAM" id="SSF51445">
    <property type="entry name" value="(Trans)glycosidases"/>
    <property type="match status" value="1"/>
</dbReference>
<feature type="domain" description="Glycoside hydrolase family 2 catalytic" evidence="7">
    <location>
        <begin position="308"/>
        <end position="607"/>
    </location>
</feature>
<dbReference type="InterPro" id="IPR006103">
    <property type="entry name" value="Glyco_hydro_2_cat"/>
</dbReference>
<dbReference type="KEGG" id="ppn:Palpr_1627"/>
<comment type="similarity">
    <text evidence="1">Belongs to the glycosyl hydrolase 2 family.</text>
</comment>
<evidence type="ECO:0000256" key="5">
    <source>
        <dbReference type="ARBA" id="ARBA00023295"/>
    </source>
</evidence>
<dbReference type="Gene3D" id="2.60.40.10">
    <property type="entry name" value="Immunoglobulins"/>
    <property type="match status" value="1"/>
</dbReference>
<dbReference type="eggNOG" id="COG3250">
    <property type="taxonomic scope" value="Bacteria"/>
</dbReference>
<gene>
    <name evidence="9" type="ordered locus">Palpr_1627</name>
</gene>
<dbReference type="SUPFAM" id="SSF49303">
    <property type="entry name" value="beta-Galactosidase/glucuronidase domain"/>
    <property type="match status" value="1"/>
</dbReference>
<dbReference type="EC" id="3.2.1.31" evidence="2"/>
<dbReference type="Pfam" id="PF00703">
    <property type="entry name" value="Glyco_hydro_2"/>
    <property type="match status" value="1"/>
</dbReference>
<keyword evidence="4 9" id="KW-0378">Hydrolase</keyword>
<dbReference type="RefSeq" id="WP_013445137.1">
    <property type="nucleotide sequence ID" value="NC_014734.1"/>
</dbReference>
<evidence type="ECO:0000256" key="4">
    <source>
        <dbReference type="ARBA" id="ARBA00022801"/>
    </source>
</evidence>
<dbReference type="EMBL" id="CP002345">
    <property type="protein sequence ID" value="ADQ79768.1"/>
    <property type="molecule type" value="Genomic_DNA"/>
</dbReference>
<evidence type="ECO:0000256" key="1">
    <source>
        <dbReference type="ARBA" id="ARBA00007401"/>
    </source>
</evidence>
<evidence type="ECO:0000256" key="2">
    <source>
        <dbReference type="ARBA" id="ARBA00012761"/>
    </source>
</evidence>
<protein>
    <recommendedName>
        <fullName evidence="3">Beta-glucuronidase</fullName>
        <ecNumber evidence="2">3.2.1.31</ecNumber>
    </recommendedName>
</protein>
<name>E4T4X4_PALPW</name>
<dbReference type="InterPro" id="IPR006104">
    <property type="entry name" value="Glyco_hydro_2_N"/>
</dbReference>
<keyword evidence="5 9" id="KW-0326">Glycosidase</keyword>
<evidence type="ECO:0000259" key="7">
    <source>
        <dbReference type="Pfam" id="PF02836"/>
    </source>
</evidence>
<evidence type="ECO:0000259" key="8">
    <source>
        <dbReference type="Pfam" id="PF02837"/>
    </source>
</evidence>
<dbReference type="InterPro" id="IPR008979">
    <property type="entry name" value="Galactose-bd-like_sf"/>
</dbReference>
<dbReference type="GO" id="GO:0019391">
    <property type="term" value="P:glucuronoside catabolic process"/>
    <property type="evidence" value="ECO:0007669"/>
    <property type="project" value="TreeGrafter"/>
</dbReference>
<dbReference type="GO" id="GO:0030246">
    <property type="term" value="F:carbohydrate binding"/>
    <property type="evidence" value="ECO:0007669"/>
    <property type="project" value="TreeGrafter"/>
</dbReference>
<feature type="domain" description="Glycosyl hydrolases family 2 sugar binding" evidence="8">
    <location>
        <begin position="79"/>
        <end position="208"/>
    </location>
</feature>
<accession>E4T4X4</accession>
<dbReference type="InterPro" id="IPR013783">
    <property type="entry name" value="Ig-like_fold"/>
</dbReference>
<sequence>MGLVSKNIKIKSFIGFFLFFQVIFLCPLRSQNVIISNTSSRNSTSLNGKWKYVIDHYDAGQLGFLPIYTNLKPKDKTDRVEYSFDQAESLWVPGSWNTQKPELFYLEGTIWYRKTFDQENISKDKRYFVYFGAANYLSTVTFNGKILGKHEGGFTPFCFEITKLIKDKDNYLIIGVSNTRASDYIPGKVTDWFNHGGITRDVKLIEVPTTFISNYFLSLDKTTLNSKTKIIKGSLTLNGKAAGQKARVTIPELKVVKEVTIDSTGSCKFSLASNKLELWSPENPKLYDVTIESGTDKVTDRIGFRTIEAKGKQILLNGKPVFLKGISLHDENPLRKDRANSKDDARLMLGWAKELGCNFLRLAHYPHQENIVRLADEMGIMLWEELPLYWGIDWGNAKVLQKAKDQYSELINRDYNRASSIIWSIANETSPSPTRNQFLISLVEHVRGMDSTRLLSAACKKDQAVDGHPDDDYTLGDPIMKYLDIISFNEYLGWYGGLPEECRKKTYKASMEKPVIVSEFGGDALQGFYGDSLTRWSENYQENLYKENLAMFDRIDGLAGLTPWILTDFMTPLRQLPNVQDGWNRKGLISEKGIKKRAFFVLQKYYKKK</sequence>
<dbReference type="InterPro" id="IPR006102">
    <property type="entry name" value="Ig-like_GH2"/>
</dbReference>
<dbReference type="HOGENOM" id="CLU_006501_6_3_10"/>